<organism evidence="2 3">
    <name type="scientific">Acidimicrobiia bacterium BACL6 MAG-120924-bin43</name>
    <dbReference type="NCBI Taxonomy" id="1655583"/>
    <lineage>
        <taxon>Bacteria</taxon>
        <taxon>Bacillati</taxon>
        <taxon>Actinomycetota</taxon>
        <taxon>Acidimicrobiia</taxon>
        <taxon>acIV cluster</taxon>
    </lineage>
</organism>
<proteinExistence type="predicted"/>
<dbReference type="Proteomes" id="UP000051017">
    <property type="component" value="Unassembled WGS sequence"/>
</dbReference>
<dbReference type="EMBL" id="LIBJ01000248">
    <property type="protein sequence ID" value="KRO46703.1"/>
    <property type="molecule type" value="Genomic_DNA"/>
</dbReference>
<dbReference type="Pfam" id="PF02585">
    <property type="entry name" value="PIG-L"/>
    <property type="match status" value="1"/>
</dbReference>
<protein>
    <submittedName>
        <fullName evidence="2">GlcNAc-PI de-N-acetylase</fullName>
    </submittedName>
</protein>
<comment type="caution">
    <text evidence="2">The sequence shown here is derived from an EMBL/GenBank/DDBJ whole genome shotgun (WGS) entry which is preliminary data.</text>
</comment>
<sequence>MSTVVAFHAHPDDESLIMGGSLARASREGHRVVLVVATNGDHGEIPDDLAPGETLIDRRKRETQASCDVLGVHRLVWLGYCDSGMTGWEQNELPGAFVAADVDEAAQRLADVLLEERADVFTVYDWHGNYGHPDHIQVHKVGHRAAAIAGTKNVFETTMNRDHFRMVYQRAKENAVQFPDSAPSEDFNPDGPADDGNPMGEPANEISHRVDVADYCDLKLKAIACHASQISDSSFFGNMSLEIFQMMFGHEWFKKVGESGPPRDVWLFD</sequence>
<dbReference type="GO" id="GO:0016137">
    <property type="term" value="P:glycoside metabolic process"/>
    <property type="evidence" value="ECO:0007669"/>
    <property type="project" value="UniProtKB-ARBA"/>
</dbReference>
<dbReference type="InterPro" id="IPR024078">
    <property type="entry name" value="LmbE-like_dom_sf"/>
</dbReference>
<gene>
    <name evidence="2" type="ORF">ABR75_09110</name>
</gene>
<dbReference type="InterPro" id="IPR003737">
    <property type="entry name" value="GlcNAc_PI_deacetylase-related"/>
</dbReference>
<reference evidence="2 3" key="1">
    <citation type="submission" date="2015-10" db="EMBL/GenBank/DDBJ databases">
        <title>Metagenome-Assembled Genomes uncover a global brackish microbiome.</title>
        <authorList>
            <person name="Hugerth L.W."/>
            <person name="Larsson J."/>
            <person name="Alneberg J."/>
            <person name="Lindh M.V."/>
            <person name="Legrand C."/>
            <person name="Pinhassi J."/>
            <person name="Andersson A.F."/>
        </authorList>
    </citation>
    <scope>NUCLEOTIDE SEQUENCE [LARGE SCALE GENOMIC DNA]</scope>
    <source>
        <strain evidence="2">BACL6 MAG-120924-bin43</strain>
    </source>
</reference>
<dbReference type="Gene3D" id="3.40.50.10320">
    <property type="entry name" value="LmbE-like"/>
    <property type="match status" value="1"/>
</dbReference>
<dbReference type="GO" id="GO:0016811">
    <property type="term" value="F:hydrolase activity, acting on carbon-nitrogen (but not peptide) bonds, in linear amides"/>
    <property type="evidence" value="ECO:0007669"/>
    <property type="project" value="TreeGrafter"/>
</dbReference>
<evidence type="ECO:0000256" key="1">
    <source>
        <dbReference type="SAM" id="MobiDB-lite"/>
    </source>
</evidence>
<dbReference type="AlphaFoldDB" id="A0A0R2Q8M8"/>
<feature type="region of interest" description="Disordered" evidence="1">
    <location>
        <begin position="177"/>
        <end position="204"/>
    </location>
</feature>
<accession>A0A0R2Q8M8</accession>
<dbReference type="PANTHER" id="PTHR12993">
    <property type="entry name" value="N-ACETYLGLUCOSAMINYL-PHOSPHATIDYLINOSITOL DE-N-ACETYLASE-RELATED"/>
    <property type="match status" value="1"/>
</dbReference>
<evidence type="ECO:0000313" key="3">
    <source>
        <dbReference type="Proteomes" id="UP000051017"/>
    </source>
</evidence>
<evidence type="ECO:0000313" key="2">
    <source>
        <dbReference type="EMBL" id="KRO46703.1"/>
    </source>
</evidence>
<dbReference type="SUPFAM" id="SSF102588">
    <property type="entry name" value="LmbE-like"/>
    <property type="match status" value="1"/>
</dbReference>
<dbReference type="PANTHER" id="PTHR12993:SF26">
    <property type="entry name" value="1D-MYO-INOSITOL 2-ACETAMIDO-2-DEOXY-ALPHA-D-GLUCOPYRANOSIDE DEACETYLASE"/>
    <property type="match status" value="1"/>
</dbReference>
<name>A0A0R2Q8M8_9ACTN</name>